<comment type="caution">
    <text evidence="2">The sequence shown here is derived from an EMBL/GenBank/DDBJ whole genome shotgun (WGS) entry which is preliminary data.</text>
</comment>
<organism evidence="2 3">
    <name type="scientific">Pseudomonas nitroreducens</name>
    <dbReference type="NCBI Taxonomy" id="46680"/>
    <lineage>
        <taxon>Bacteria</taxon>
        <taxon>Pseudomonadati</taxon>
        <taxon>Pseudomonadota</taxon>
        <taxon>Gammaproteobacteria</taxon>
        <taxon>Pseudomonadales</taxon>
        <taxon>Pseudomonadaceae</taxon>
        <taxon>Pseudomonas</taxon>
    </lineage>
</organism>
<evidence type="ECO:0008006" key="4">
    <source>
        <dbReference type="Google" id="ProtNLM"/>
    </source>
</evidence>
<dbReference type="EMBL" id="NJBA01000013">
    <property type="protein sequence ID" value="OWP47624.1"/>
    <property type="molecule type" value="Genomic_DNA"/>
</dbReference>
<reference evidence="2 3" key="1">
    <citation type="submission" date="2017-06" db="EMBL/GenBank/DDBJ databases">
        <title>Draft genome of Pseudomonas nitroreducens DF05.</title>
        <authorList>
            <person name="Iyer R."/>
        </authorList>
    </citation>
    <scope>NUCLEOTIDE SEQUENCE [LARGE SCALE GENOMIC DNA]</scope>
    <source>
        <strain evidence="2 3">DF05</strain>
    </source>
</reference>
<evidence type="ECO:0000313" key="3">
    <source>
        <dbReference type="Proteomes" id="UP000198145"/>
    </source>
</evidence>
<proteinExistence type="predicted"/>
<sequence length="155" mass="16713">MEPAMFARLLCLSLTVLLAACASEKPAPVAQPVTVTKQPTSPLNEPVPANMRALSGQLSSSQGFLPAGSEVELALLVIDQRDRPQQLLSSEKMIATGQALPFRVVFNPQSFPAGARVELHGRVSQSGQLAWRLPPVRITQPETRALGELRLERAP</sequence>
<dbReference type="eggNOG" id="COG3126">
    <property type="taxonomic scope" value="Bacteria"/>
</dbReference>
<dbReference type="Pfam" id="PF09619">
    <property type="entry name" value="YscW"/>
    <property type="match status" value="1"/>
</dbReference>
<keyword evidence="1" id="KW-0732">Signal</keyword>
<dbReference type="InterPro" id="IPR039366">
    <property type="entry name" value="Pilotin"/>
</dbReference>
<dbReference type="Proteomes" id="UP000198145">
    <property type="component" value="Unassembled WGS sequence"/>
</dbReference>
<accession>A0A246F3K6</accession>
<gene>
    <name evidence="2" type="ORF">CEG18_27465</name>
</gene>
<dbReference type="STRING" id="46680.GCA_000807755_01177"/>
<dbReference type="AlphaFoldDB" id="A0A246F3K6"/>
<protein>
    <recommendedName>
        <fullName evidence="4">Lipoprotein</fullName>
    </recommendedName>
</protein>
<name>A0A246F3K6_PSENT</name>
<evidence type="ECO:0000256" key="1">
    <source>
        <dbReference type="SAM" id="SignalP"/>
    </source>
</evidence>
<evidence type="ECO:0000313" key="2">
    <source>
        <dbReference type="EMBL" id="OWP47624.1"/>
    </source>
</evidence>
<feature type="signal peptide" evidence="1">
    <location>
        <begin position="1"/>
        <end position="22"/>
    </location>
</feature>
<feature type="chain" id="PRO_5012647956" description="Lipoprotein" evidence="1">
    <location>
        <begin position="23"/>
        <end position="155"/>
    </location>
</feature>